<comment type="caution">
    <text evidence="2">The sequence shown here is derived from an EMBL/GenBank/DDBJ whole genome shotgun (WGS) entry which is preliminary data.</text>
</comment>
<evidence type="ECO:0000313" key="3">
    <source>
        <dbReference type="Proteomes" id="UP000295050"/>
    </source>
</evidence>
<dbReference type="EMBL" id="SLXU01000008">
    <property type="protein sequence ID" value="TCP60716.1"/>
    <property type="molecule type" value="Genomic_DNA"/>
</dbReference>
<evidence type="ECO:0000256" key="1">
    <source>
        <dbReference type="SAM" id="SignalP"/>
    </source>
</evidence>
<evidence type="ECO:0000313" key="2">
    <source>
        <dbReference type="EMBL" id="TCP60716.1"/>
    </source>
</evidence>
<dbReference type="AlphaFoldDB" id="A0A4V2SW30"/>
<protein>
    <submittedName>
        <fullName evidence="2">Uncharacterized protein</fullName>
    </submittedName>
</protein>
<keyword evidence="3" id="KW-1185">Reference proteome</keyword>
<name>A0A4V2SW30_9RHOB</name>
<reference evidence="2 3" key="1">
    <citation type="submission" date="2019-03" db="EMBL/GenBank/DDBJ databases">
        <title>Genomic Encyclopedia of Type Strains, Phase IV (KMG-IV): sequencing the most valuable type-strain genomes for metagenomic binning, comparative biology and taxonomic classification.</title>
        <authorList>
            <person name="Goeker M."/>
        </authorList>
    </citation>
    <scope>NUCLEOTIDE SEQUENCE [LARGE SCALE GENOMIC DNA]</scope>
    <source>
        <strain evidence="2 3">DSM 24766</strain>
    </source>
</reference>
<dbReference type="RefSeq" id="WP_132951601.1">
    <property type="nucleotide sequence ID" value="NZ_SLXU01000008.1"/>
</dbReference>
<organism evidence="2 3">
    <name type="scientific">Rhodovulum bhavnagarense</name>
    <dbReference type="NCBI Taxonomy" id="992286"/>
    <lineage>
        <taxon>Bacteria</taxon>
        <taxon>Pseudomonadati</taxon>
        <taxon>Pseudomonadota</taxon>
        <taxon>Alphaproteobacteria</taxon>
        <taxon>Rhodobacterales</taxon>
        <taxon>Paracoccaceae</taxon>
        <taxon>Rhodovulum</taxon>
    </lineage>
</organism>
<keyword evidence="1" id="KW-0732">Signal</keyword>
<feature type="chain" id="PRO_5020870329" evidence="1">
    <location>
        <begin position="26"/>
        <end position="244"/>
    </location>
</feature>
<dbReference type="OrthoDB" id="7877343at2"/>
<dbReference type="PROSITE" id="PS51257">
    <property type="entry name" value="PROKAR_LIPOPROTEIN"/>
    <property type="match status" value="1"/>
</dbReference>
<sequence length="244" mass="25235">MRPPKNGTISSFGLGLIMALSGCMADAPQVGRGGAFGPKAPPRVIVADDSVVIAAPYGFCVDRSTLREGRDGAFVLLASCAALTRVSDAPSPSPDALLTASVAANPGPGGRDEDRALVLARYFDTDAGRAALARDGRADSVSIEAMFDRDGLFFLHAADRSAGLGAGLRPDYWRAIFDVNGRIVTATVTPFADRPVTPAAAQALLRDFAGRIRRETARLPAPGAVPVTRAAGFAAIFAGQDLPG</sequence>
<accession>A0A4V2SW30</accession>
<feature type="signal peptide" evidence="1">
    <location>
        <begin position="1"/>
        <end position="25"/>
    </location>
</feature>
<gene>
    <name evidence="2" type="ORF">EV663_10875</name>
</gene>
<proteinExistence type="predicted"/>
<dbReference type="Proteomes" id="UP000295050">
    <property type="component" value="Unassembled WGS sequence"/>
</dbReference>